<dbReference type="GO" id="GO:0009986">
    <property type="term" value="C:cell surface"/>
    <property type="evidence" value="ECO:0007669"/>
    <property type="project" value="TreeGrafter"/>
</dbReference>
<name>A0A7R9BXN4_9CRUS</name>
<dbReference type="GO" id="GO:0050806">
    <property type="term" value="P:positive regulation of synaptic transmission"/>
    <property type="evidence" value="ECO:0007669"/>
    <property type="project" value="TreeGrafter"/>
</dbReference>
<dbReference type="EMBL" id="CAJPEX010003533">
    <property type="protein sequence ID" value="CAG0922306.1"/>
    <property type="molecule type" value="Genomic_DNA"/>
</dbReference>
<dbReference type="GO" id="GO:0051965">
    <property type="term" value="P:positive regulation of synapse assembly"/>
    <property type="evidence" value="ECO:0007669"/>
    <property type="project" value="TreeGrafter"/>
</dbReference>
<evidence type="ECO:0000313" key="2">
    <source>
        <dbReference type="EMBL" id="CAD7282154.1"/>
    </source>
</evidence>
<dbReference type="GO" id="GO:0045211">
    <property type="term" value="C:postsynaptic membrane"/>
    <property type="evidence" value="ECO:0007669"/>
    <property type="project" value="TreeGrafter"/>
</dbReference>
<accession>A0A7R9BXN4</accession>
<dbReference type="PRINTS" id="PR00205">
    <property type="entry name" value="CADHERIN"/>
</dbReference>
<keyword evidence="3" id="KW-1185">Reference proteome</keyword>
<evidence type="ECO:0000256" key="1">
    <source>
        <dbReference type="SAM" id="MobiDB-lite"/>
    </source>
</evidence>
<dbReference type="GO" id="GO:0005509">
    <property type="term" value="F:calcium ion binding"/>
    <property type="evidence" value="ECO:0007669"/>
    <property type="project" value="InterPro"/>
</dbReference>
<dbReference type="GO" id="GO:0007156">
    <property type="term" value="P:homophilic cell adhesion via plasma membrane adhesion molecules"/>
    <property type="evidence" value="ECO:0007669"/>
    <property type="project" value="InterPro"/>
</dbReference>
<organism evidence="2">
    <name type="scientific">Notodromas monacha</name>
    <dbReference type="NCBI Taxonomy" id="399045"/>
    <lineage>
        <taxon>Eukaryota</taxon>
        <taxon>Metazoa</taxon>
        <taxon>Ecdysozoa</taxon>
        <taxon>Arthropoda</taxon>
        <taxon>Crustacea</taxon>
        <taxon>Oligostraca</taxon>
        <taxon>Ostracoda</taxon>
        <taxon>Podocopa</taxon>
        <taxon>Podocopida</taxon>
        <taxon>Cypridocopina</taxon>
        <taxon>Cypridoidea</taxon>
        <taxon>Cyprididae</taxon>
        <taxon>Notodromas</taxon>
    </lineage>
</organism>
<dbReference type="PANTHER" id="PTHR14139:SF2">
    <property type="entry name" value="CALSYNTENIN-1"/>
    <property type="match status" value="1"/>
</dbReference>
<gene>
    <name evidence="2" type="ORF">NMOB1V02_LOCUS9785</name>
</gene>
<feature type="compositionally biased region" description="Low complexity" evidence="1">
    <location>
        <begin position="136"/>
        <end position="149"/>
    </location>
</feature>
<feature type="region of interest" description="Disordered" evidence="1">
    <location>
        <begin position="97"/>
        <end position="150"/>
    </location>
</feature>
<dbReference type="EMBL" id="OA885570">
    <property type="protein sequence ID" value="CAD7282154.1"/>
    <property type="molecule type" value="Genomic_DNA"/>
</dbReference>
<dbReference type="Proteomes" id="UP000678499">
    <property type="component" value="Unassembled WGS sequence"/>
</dbReference>
<evidence type="ECO:0000313" key="3">
    <source>
        <dbReference type="Proteomes" id="UP000678499"/>
    </source>
</evidence>
<feature type="compositionally biased region" description="Basic and acidic residues" evidence="1">
    <location>
        <begin position="106"/>
        <end position="125"/>
    </location>
</feature>
<sequence length="224" mass="24586">MMSIIGVVVVDQKTGEGEMRAKQPPNCETKKSYKFEITAWGCGGEVSKRPSGENFHPGMIQVPYGEVELHKLQWISDPVSSSSGFVDFPSRNEGVGEVSEDVLVGDMKKGSPKKDEQRNGIRREDDSGDPIDSSRHPTSPSLSVSSHSPNVTARIKVQDVNEHAPEFTQASYKVEAEEGRLYPELLTVTAADSDCSPKFGDVCKYEILNDDAPFIINSEGTFYP</sequence>
<dbReference type="PANTHER" id="PTHR14139">
    <property type="entry name" value="CALSYNTENIN"/>
    <property type="match status" value="1"/>
</dbReference>
<dbReference type="SUPFAM" id="SSF49313">
    <property type="entry name" value="Cadherin-like"/>
    <property type="match status" value="1"/>
</dbReference>
<dbReference type="Gene3D" id="2.60.40.60">
    <property type="entry name" value="Cadherins"/>
    <property type="match status" value="1"/>
</dbReference>
<reference evidence="2" key="1">
    <citation type="submission" date="2020-11" db="EMBL/GenBank/DDBJ databases">
        <authorList>
            <person name="Tran Van P."/>
        </authorList>
    </citation>
    <scope>NUCLEOTIDE SEQUENCE</scope>
</reference>
<evidence type="ECO:0008006" key="4">
    <source>
        <dbReference type="Google" id="ProtNLM"/>
    </source>
</evidence>
<dbReference type="OrthoDB" id="10012272at2759"/>
<dbReference type="InterPro" id="IPR015919">
    <property type="entry name" value="Cadherin-like_sf"/>
</dbReference>
<proteinExistence type="predicted"/>
<dbReference type="InterPro" id="IPR002126">
    <property type="entry name" value="Cadherin-like_dom"/>
</dbReference>
<protein>
    <recommendedName>
        <fullName evidence="4">Cadherin domain-containing protein</fullName>
    </recommendedName>
</protein>
<dbReference type="AlphaFoldDB" id="A0A7R9BXN4"/>